<dbReference type="GO" id="GO:0043093">
    <property type="term" value="P:FtsZ-dependent cytokinesis"/>
    <property type="evidence" value="ECO:0007669"/>
    <property type="project" value="InterPro"/>
</dbReference>
<gene>
    <name evidence="4" type="primary">zapB</name>
    <name evidence="4" type="ORF">BUCIKOCA2762_387</name>
</gene>
<evidence type="ECO:0000313" key="4">
    <source>
        <dbReference type="EMBL" id="VFP81282.1"/>
    </source>
</evidence>
<proteinExistence type="predicted"/>
<feature type="coiled-coil region" evidence="3">
    <location>
        <begin position="20"/>
        <end position="68"/>
    </location>
</feature>
<reference evidence="4 5" key="1">
    <citation type="submission" date="2019-02" db="EMBL/GenBank/DDBJ databases">
        <authorList>
            <person name="Manzano-Marin A."/>
            <person name="Manzano-Marin A."/>
        </authorList>
    </citation>
    <scope>NUCLEOTIDE SEQUENCE [LARGE SCALE GENOMIC DNA]</scope>
    <source>
        <strain evidence="4 5">BuCikochiana</strain>
    </source>
</reference>
<keyword evidence="4" id="KW-0132">Cell division</keyword>
<keyword evidence="1 3" id="KW-0175">Coiled coil</keyword>
<keyword evidence="2" id="KW-0717">Septation</keyword>
<dbReference type="GO" id="GO:0005737">
    <property type="term" value="C:cytoplasm"/>
    <property type="evidence" value="ECO:0007669"/>
    <property type="project" value="InterPro"/>
</dbReference>
<protein>
    <submittedName>
        <fullName evidence="4">Cell division protein ZapB</fullName>
    </submittedName>
</protein>
<dbReference type="OrthoDB" id="6554593at2"/>
<evidence type="ECO:0000256" key="1">
    <source>
        <dbReference type="ARBA" id="ARBA00023054"/>
    </source>
</evidence>
<evidence type="ECO:0000313" key="5">
    <source>
        <dbReference type="Proteomes" id="UP000294380"/>
    </source>
</evidence>
<dbReference type="EMBL" id="LR217707">
    <property type="protein sequence ID" value="VFP81282.1"/>
    <property type="molecule type" value="Genomic_DNA"/>
</dbReference>
<keyword evidence="2" id="KW-0131">Cell cycle</keyword>
<sequence length="80" mass="9671">MVLEVFSNLEIQVQKSVDYISLLKLEINNLKLKNNSLKEKLKNIYSLKERIEEKNILIQEERMKWKRKIKSLLEQINNLE</sequence>
<dbReference type="AlphaFoldDB" id="A0A451D647"/>
<dbReference type="Pfam" id="PF06005">
    <property type="entry name" value="ZapB"/>
    <property type="match status" value="1"/>
</dbReference>
<accession>A0A451D647</accession>
<dbReference type="RefSeq" id="WP_154028894.1">
    <property type="nucleotide sequence ID" value="NZ_LR217707.1"/>
</dbReference>
<evidence type="ECO:0000256" key="2">
    <source>
        <dbReference type="ARBA" id="ARBA00023210"/>
    </source>
</evidence>
<evidence type="ECO:0000256" key="3">
    <source>
        <dbReference type="SAM" id="Coils"/>
    </source>
</evidence>
<dbReference type="Proteomes" id="UP000294380">
    <property type="component" value="Chromosome"/>
</dbReference>
<dbReference type="Gene3D" id="1.20.5.340">
    <property type="match status" value="1"/>
</dbReference>
<dbReference type="InterPro" id="IPR009252">
    <property type="entry name" value="Cell_div_ZapB"/>
</dbReference>
<dbReference type="GO" id="GO:0000917">
    <property type="term" value="P:division septum assembly"/>
    <property type="evidence" value="ECO:0007669"/>
    <property type="project" value="UniProtKB-KW"/>
</dbReference>
<organism evidence="4 5">
    <name type="scientific">Buchnera aphidicola</name>
    <name type="common">Cinara kochiana kochiana</name>
    <dbReference type="NCBI Taxonomy" id="2518976"/>
    <lineage>
        <taxon>Bacteria</taxon>
        <taxon>Pseudomonadati</taxon>
        <taxon>Pseudomonadota</taxon>
        <taxon>Gammaproteobacteria</taxon>
        <taxon>Enterobacterales</taxon>
        <taxon>Erwiniaceae</taxon>
        <taxon>Buchnera</taxon>
    </lineage>
</organism>
<name>A0A451D647_9GAMM</name>